<evidence type="ECO:0000256" key="2">
    <source>
        <dbReference type="SAM" id="SignalP"/>
    </source>
</evidence>
<sequence length="220" mass="23480">MNKAAILISASLLPFAALAAPNDPTGAPGYTYLQGDYIPNGSVDGTKNDYDGFGLEGSAAITDHVFVNGRYDRLDIDNSGTDVNRGSIGVGLNDFYDYGGADGTGVGYYGTVSYERLGLRNVRGSDDATGTGFGVDTGLRWMVDPSVEINPHVGYVDYGSVSGDGVSYGSPDGWRYGVRTLGYLTDNVALSAEYMKTDYDIGNQNLDFDNEIRVGARYTF</sequence>
<dbReference type="InterPro" id="IPR027385">
    <property type="entry name" value="Beta-barrel_OMP"/>
</dbReference>
<evidence type="ECO:0000313" key="4">
    <source>
        <dbReference type="EMBL" id="MFC3105963.1"/>
    </source>
</evidence>
<keyword evidence="1 2" id="KW-0732">Signal</keyword>
<feature type="signal peptide" evidence="2">
    <location>
        <begin position="1"/>
        <end position="19"/>
    </location>
</feature>
<proteinExistence type="predicted"/>
<protein>
    <submittedName>
        <fullName evidence="4">Outer membrane beta-barrel protein</fullName>
    </submittedName>
</protein>
<evidence type="ECO:0000259" key="3">
    <source>
        <dbReference type="Pfam" id="PF13505"/>
    </source>
</evidence>
<gene>
    <name evidence="4" type="ORF">ACFOSU_19005</name>
</gene>
<evidence type="ECO:0000256" key="1">
    <source>
        <dbReference type="ARBA" id="ARBA00022729"/>
    </source>
</evidence>
<feature type="chain" id="PRO_5046634031" evidence="2">
    <location>
        <begin position="20"/>
        <end position="220"/>
    </location>
</feature>
<accession>A0ABV7ET47</accession>
<comment type="caution">
    <text evidence="4">The sequence shown here is derived from an EMBL/GenBank/DDBJ whole genome shotgun (WGS) entry which is preliminary data.</text>
</comment>
<reference evidence="5" key="1">
    <citation type="journal article" date="2019" name="Int. J. Syst. Evol. Microbiol.">
        <title>The Global Catalogue of Microorganisms (GCM) 10K type strain sequencing project: providing services to taxonomists for standard genome sequencing and annotation.</title>
        <authorList>
            <consortium name="The Broad Institute Genomics Platform"/>
            <consortium name="The Broad Institute Genome Sequencing Center for Infectious Disease"/>
            <person name="Wu L."/>
            <person name="Ma J."/>
        </authorList>
    </citation>
    <scope>NUCLEOTIDE SEQUENCE [LARGE SCALE GENOMIC DNA]</scope>
    <source>
        <strain evidence="5">KCTC 52640</strain>
    </source>
</reference>
<dbReference type="EMBL" id="JBHRSS010000009">
    <property type="protein sequence ID" value="MFC3105963.1"/>
    <property type="molecule type" value="Genomic_DNA"/>
</dbReference>
<feature type="domain" description="Outer membrane protein beta-barrel" evidence="3">
    <location>
        <begin position="11"/>
        <end position="164"/>
    </location>
</feature>
<dbReference type="Proteomes" id="UP001595462">
    <property type="component" value="Unassembled WGS sequence"/>
</dbReference>
<dbReference type="Pfam" id="PF13505">
    <property type="entry name" value="OMP_b-brl"/>
    <property type="match status" value="1"/>
</dbReference>
<organism evidence="4 5">
    <name type="scientific">Salinisphaera aquimarina</name>
    <dbReference type="NCBI Taxonomy" id="2094031"/>
    <lineage>
        <taxon>Bacteria</taxon>
        <taxon>Pseudomonadati</taxon>
        <taxon>Pseudomonadota</taxon>
        <taxon>Gammaproteobacteria</taxon>
        <taxon>Salinisphaerales</taxon>
        <taxon>Salinisphaeraceae</taxon>
        <taxon>Salinisphaera</taxon>
    </lineage>
</organism>
<evidence type="ECO:0000313" key="5">
    <source>
        <dbReference type="Proteomes" id="UP001595462"/>
    </source>
</evidence>
<name>A0ABV7ET47_9GAMM</name>
<keyword evidence="5" id="KW-1185">Reference proteome</keyword>
<dbReference type="RefSeq" id="WP_380691516.1">
    <property type="nucleotide sequence ID" value="NZ_JBHRSS010000009.1"/>
</dbReference>